<keyword evidence="3" id="KW-1185">Reference proteome</keyword>
<comment type="caution">
    <text evidence="2">The sequence shown here is derived from an EMBL/GenBank/DDBJ whole genome shotgun (WGS) entry which is preliminary data.</text>
</comment>
<evidence type="ECO:0000313" key="3">
    <source>
        <dbReference type="Proteomes" id="UP000288794"/>
    </source>
</evidence>
<dbReference type="Proteomes" id="UP000288794">
    <property type="component" value="Unassembled WGS sequence"/>
</dbReference>
<dbReference type="AlphaFoldDB" id="A0A443ICZ7"/>
<evidence type="ECO:0000313" key="2">
    <source>
        <dbReference type="EMBL" id="RWR01835.1"/>
    </source>
</evidence>
<protein>
    <recommendedName>
        <fullName evidence="1">DnaJ homologue subfamily C member 28 conserved domain-containing protein</fullName>
    </recommendedName>
</protein>
<sequence>MCSAQEKGEFDNLAGQGKPLILDDNSHVPAELRTAYRLLKNSGYLPPELEMRREAIELDSLLRKFNPAESDYDVKNKRLILLEMKLRQAGMSTAFLSTEYQQQLQRKFAKEE</sequence>
<reference evidence="2 3" key="1">
    <citation type="submission" date="2014-04" db="EMBL/GenBank/DDBJ databases">
        <title>Draft genome sequence of Pantoea beijingensis strain LMG 27579, an emerging pathogen to Pleurotus eryngii with potential industrial application.</title>
        <authorList>
            <person name="Xu F."/>
            <person name="Liu Y."/>
            <person name="Wang S."/>
            <person name="Yin Y."/>
            <person name="Ma Y."/>
            <person name="Zhao S."/>
            <person name="Rong C."/>
        </authorList>
    </citation>
    <scope>NUCLEOTIDE SEQUENCE [LARGE SCALE GENOMIC DNA]</scope>
    <source>
        <strain evidence="2 3">LMG 27579</strain>
    </source>
</reference>
<feature type="domain" description="DnaJ homologue subfamily C member 28 conserved" evidence="1">
    <location>
        <begin position="4"/>
        <end position="63"/>
    </location>
</feature>
<dbReference type="NCBIfam" id="NF007572">
    <property type="entry name" value="PRK10203.1"/>
    <property type="match status" value="1"/>
</dbReference>
<dbReference type="InterPro" id="IPR052573">
    <property type="entry name" value="DnaJ_C_subfamily_28"/>
</dbReference>
<dbReference type="EMBL" id="JMEE01000032">
    <property type="protein sequence ID" value="RWR01835.1"/>
    <property type="molecule type" value="Genomic_DNA"/>
</dbReference>
<proteinExistence type="predicted"/>
<dbReference type="PANTHER" id="PTHR39158:SF1">
    <property type="entry name" value="DNAJ HOMOLOG SUBFAMILY C MEMBER 28"/>
    <property type="match status" value="1"/>
</dbReference>
<dbReference type="Pfam" id="PF09350">
    <property type="entry name" value="DJC28_CD"/>
    <property type="match status" value="1"/>
</dbReference>
<dbReference type="PANTHER" id="PTHR39158">
    <property type="entry name" value="OS08G0560600 PROTEIN"/>
    <property type="match status" value="1"/>
</dbReference>
<name>A0A443ICZ7_9GAMM</name>
<gene>
    <name evidence="2" type="ORF">ED28_11460</name>
</gene>
<accession>A0A443ICZ7</accession>
<evidence type="ECO:0000259" key="1">
    <source>
        <dbReference type="Pfam" id="PF09350"/>
    </source>
</evidence>
<dbReference type="InterPro" id="IPR018961">
    <property type="entry name" value="DnaJ_homolog_subfam-C_membr-28"/>
</dbReference>
<organism evidence="2 3">
    <name type="scientific">[Pantoea] beijingensis</name>
    <dbReference type="NCBI Taxonomy" id="1324864"/>
    <lineage>
        <taxon>Bacteria</taxon>
        <taxon>Pseudomonadati</taxon>
        <taxon>Pseudomonadota</taxon>
        <taxon>Gammaproteobacteria</taxon>
        <taxon>Enterobacterales</taxon>
        <taxon>Erwiniaceae</taxon>
        <taxon>Erwinia</taxon>
    </lineage>
</organism>